<name>A0A067PR52_9AGAM</name>
<dbReference type="AlphaFoldDB" id="A0A067PR52"/>
<feature type="transmembrane region" description="Helical" evidence="2">
    <location>
        <begin position="231"/>
        <end position="249"/>
    </location>
</feature>
<keyword evidence="2" id="KW-1133">Transmembrane helix</keyword>
<dbReference type="InParanoid" id="A0A067PR52"/>
<keyword evidence="2" id="KW-0472">Membrane</keyword>
<feature type="region of interest" description="Disordered" evidence="1">
    <location>
        <begin position="400"/>
        <end position="434"/>
    </location>
</feature>
<dbReference type="OrthoDB" id="2384193at2759"/>
<dbReference type="HOGENOM" id="CLU_027213_1_0_1"/>
<keyword evidence="4" id="KW-1185">Reference proteome</keyword>
<evidence type="ECO:0000313" key="3">
    <source>
        <dbReference type="EMBL" id="KDQ56290.1"/>
    </source>
</evidence>
<feature type="compositionally biased region" description="Basic and acidic residues" evidence="1">
    <location>
        <begin position="416"/>
        <end position="425"/>
    </location>
</feature>
<dbReference type="EMBL" id="KL197722">
    <property type="protein sequence ID" value="KDQ56290.1"/>
    <property type="molecule type" value="Genomic_DNA"/>
</dbReference>
<organism evidence="3 4">
    <name type="scientific">Jaapia argillacea MUCL 33604</name>
    <dbReference type="NCBI Taxonomy" id="933084"/>
    <lineage>
        <taxon>Eukaryota</taxon>
        <taxon>Fungi</taxon>
        <taxon>Dikarya</taxon>
        <taxon>Basidiomycota</taxon>
        <taxon>Agaricomycotina</taxon>
        <taxon>Agaricomycetes</taxon>
        <taxon>Agaricomycetidae</taxon>
        <taxon>Jaapiales</taxon>
        <taxon>Jaapiaceae</taxon>
        <taxon>Jaapia</taxon>
    </lineage>
</organism>
<keyword evidence="2" id="KW-0812">Transmembrane</keyword>
<sequence>MSVGSPTAFLLWAILSVLFQIFHIVHLWLYDRFKCIRWHAGRQPGTFKRVMTYSYLATVPLLICFGVAMTVLKFKEGYVVLPQGQITPRPLELWRASSIAWVLPLYFVFSVGWSFELVTHLEEFAFWLFLLHQGPRKREWFRSGEFRLWYIGSMVAVVGMPLTTLITRRDLSTCLAWIFLVGSVASTLTNVAFIHVLFRFPGFLRYVKVEGAEPDVVVRLTLFFQLNVVRVVFRFMVSVPLLVLALDGIQGRHRIIMNPFWSDFMIMIAGLGAFVSSTITLLIFFPRSITKESGYKAKPLSDPSPSPKSVEAFNDHLPSISDDEYHHHISHPPTSHPASSSVSGSYFHHYPQSHPYSPGSEIMLDADVPPSKRASRRMVDVGVVVEASSEQELGLGLEAESSQHNNIAPPYRRRPTGRESQDIPRSRSNSNLHPYVTTFTSPIDFFDMEDDSSTMEV</sequence>
<feature type="transmembrane region" description="Helical" evidence="2">
    <location>
        <begin position="9"/>
        <end position="30"/>
    </location>
</feature>
<feature type="transmembrane region" description="Helical" evidence="2">
    <location>
        <begin position="174"/>
        <end position="198"/>
    </location>
</feature>
<reference evidence="4" key="1">
    <citation type="journal article" date="2014" name="Proc. Natl. Acad. Sci. U.S.A.">
        <title>Extensive sampling of basidiomycete genomes demonstrates inadequacy of the white-rot/brown-rot paradigm for wood decay fungi.</title>
        <authorList>
            <person name="Riley R."/>
            <person name="Salamov A.A."/>
            <person name="Brown D.W."/>
            <person name="Nagy L.G."/>
            <person name="Floudas D."/>
            <person name="Held B.W."/>
            <person name="Levasseur A."/>
            <person name="Lombard V."/>
            <person name="Morin E."/>
            <person name="Otillar R."/>
            <person name="Lindquist E.A."/>
            <person name="Sun H."/>
            <person name="LaButti K.M."/>
            <person name="Schmutz J."/>
            <person name="Jabbour D."/>
            <person name="Luo H."/>
            <person name="Baker S.E."/>
            <person name="Pisabarro A.G."/>
            <person name="Walton J.D."/>
            <person name="Blanchette R.A."/>
            <person name="Henrissat B."/>
            <person name="Martin F."/>
            <person name="Cullen D."/>
            <person name="Hibbett D.S."/>
            <person name="Grigoriev I.V."/>
        </authorList>
    </citation>
    <scope>NUCLEOTIDE SEQUENCE [LARGE SCALE GENOMIC DNA]</scope>
    <source>
        <strain evidence="4">MUCL 33604</strain>
    </source>
</reference>
<protein>
    <submittedName>
        <fullName evidence="3">Uncharacterized protein</fullName>
    </submittedName>
</protein>
<feature type="region of interest" description="Disordered" evidence="1">
    <location>
        <begin position="323"/>
        <end position="344"/>
    </location>
</feature>
<feature type="transmembrane region" description="Helical" evidence="2">
    <location>
        <begin position="50"/>
        <end position="72"/>
    </location>
</feature>
<evidence type="ECO:0000313" key="4">
    <source>
        <dbReference type="Proteomes" id="UP000027265"/>
    </source>
</evidence>
<feature type="compositionally biased region" description="Low complexity" evidence="1">
    <location>
        <begin position="331"/>
        <end position="344"/>
    </location>
</feature>
<feature type="transmembrane region" description="Helical" evidence="2">
    <location>
        <begin position="261"/>
        <end position="285"/>
    </location>
</feature>
<evidence type="ECO:0000256" key="1">
    <source>
        <dbReference type="SAM" id="MobiDB-lite"/>
    </source>
</evidence>
<gene>
    <name evidence="3" type="ORF">JAAARDRAFT_158305</name>
</gene>
<accession>A0A067PR52</accession>
<dbReference type="Proteomes" id="UP000027265">
    <property type="component" value="Unassembled WGS sequence"/>
</dbReference>
<dbReference type="STRING" id="933084.A0A067PR52"/>
<evidence type="ECO:0000256" key="2">
    <source>
        <dbReference type="SAM" id="Phobius"/>
    </source>
</evidence>
<proteinExistence type="predicted"/>
<feature type="transmembrane region" description="Helical" evidence="2">
    <location>
        <begin position="148"/>
        <end position="167"/>
    </location>
</feature>